<proteinExistence type="predicted"/>
<accession>V6F102</accession>
<evidence type="ECO:0000313" key="2">
    <source>
        <dbReference type="Proteomes" id="UP000018922"/>
    </source>
</evidence>
<evidence type="ECO:0000313" key="1">
    <source>
        <dbReference type="EMBL" id="CDK99134.1"/>
    </source>
</evidence>
<reference evidence="1 2" key="1">
    <citation type="journal article" date="2014" name="Genome Announc.">
        <title>Complete genome sequence of Magnetospirillum gryphiswaldense MSR-1.</title>
        <authorList>
            <person name="Wang X."/>
            <person name="Wang Q."/>
            <person name="Zhang W."/>
            <person name="Wang Y."/>
            <person name="Li L."/>
            <person name="Wen T."/>
            <person name="Zhang T."/>
            <person name="Zhang Y."/>
            <person name="Xu J."/>
            <person name="Hu J."/>
            <person name="Li S."/>
            <person name="Liu L."/>
            <person name="Liu J."/>
            <person name="Jiang W."/>
            <person name="Tian J."/>
            <person name="Li Y."/>
            <person name="Schuler D."/>
            <person name="Wang L."/>
            <person name="Li J."/>
        </authorList>
    </citation>
    <scope>NUCLEOTIDE SEQUENCE [LARGE SCALE GENOMIC DNA]</scope>
    <source>
        <strain evidence="2">DSM 6361 / JCM 21280 / NBRC 15271 / MSR-1</strain>
    </source>
</reference>
<keyword evidence="2" id="KW-1185">Reference proteome</keyword>
<dbReference type="STRING" id="1430440.MGMSRv2__1919"/>
<dbReference type="Proteomes" id="UP000018922">
    <property type="component" value="Chromosome I"/>
</dbReference>
<protein>
    <submittedName>
        <fullName evidence="1">Uncharacterized protein</fullName>
    </submittedName>
</protein>
<dbReference type="HOGENOM" id="CLU_2880556_0_0_5"/>
<dbReference type="AlphaFoldDB" id="V6F102"/>
<gene>
    <name evidence="1" type="ordered locus">MGMSRv2__1919</name>
</gene>
<dbReference type="KEGG" id="mgy:MGMSRv2__1919"/>
<organism evidence="1 2">
    <name type="scientific">Magnetospirillum gryphiswaldense (strain DSM 6361 / JCM 21280 / NBRC 15271 / MSR-1)</name>
    <dbReference type="NCBI Taxonomy" id="431944"/>
    <lineage>
        <taxon>Bacteria</taxon>
        <taxon>Pseudomonadati</taxon>
        <taxon>Pseudomonadota</taxon>
        <taxon>Alphaproteobacteria</taxon>
        <taxon>Rhodospirillales</taxon>
        <taxon>Rhodospirillaceae</taxon>
        <taxon>Magnetospirillum</taxon>
    </lineage>
</organism>
<name>V6F102_MAGGM</name>
<dbReference type="EMBL" id="HG794546">
    <property type="protein sequence ID" value="CDK99134.1"/>
    <property type="molecule type" value="Genomic_DNA"/>
</dbReference>
<sequence length="63" mass="6871">MEYSKMLNWLTDLADNLPNAAVSLKNGIDCGDIMTIGLDLAVVKKLGETADRLHSKLSMALNH</sequence>